<dbReference type="Proteomes" id="UP000682802">
    <property type="component" value="Chromosome 2"/>
</dbReference>
<evidence type="ECO:0008006" key="3">
    <source>
        <dbReference type="Google" id="ProtNLM"/>
    </source>
</evidence>
<name>A0ABX8H1Q0_9BACT</name>
<dbReference type="EMBL" id="CP076129">
    <property type="protein sequence ID" value="QWG09351.1"/>
    <property type="molecule type" value="Genomic_DNA"/>
</dbReference>
<dbReference type="RefSeq" id="WP_144076030.1">
    <property type="nucleotide sequence ID" value="NZ_CP076129.1"/>
</dbReference>
<keyword evidence="2" id="KW-1185">Reference proteome</keyword>
<accession>A0ABX8H1Q0</accession>
<organism evidence="1 2">
    <name type="scientific">Flammeovirga kamogawensis</name>
    <dbReference type="NCBI Taxonomy" id="373891"/>
    <lineage>
        <taxon>Bacteria</taxon>
        <taxon>Pseudomonadati</taxon>
        <taxon>Bacteroidota</taxon>
        <taxon>Cytophagia</taxon>
        <taxon>Cytophagales</taxon>
        <taxon>Flammeovirgaceae</taxon>
        <taxon>Flammeovirga</taxon>
    </lineage>
</organism>
<evidence type="ECO:0000313" key="2">
    <source>
        <dbReference type="Proteomes" id="UP000682802"/>
    </source>
</evidence>
<protein>
    <recommendedName>
        <fullName evidence="3">DUF3575 domain-containing protein</fullName>
    </recommendedName>
</protein>
<sequence>MRAYNLLFLFILFFINISNGQEIERSTFGLQVGVLGVWVNHEYKLIDRFILRTEVGLDSYILSKTPEHKSNLQFSPVVTLEPRWYYNLTSRKKKEKHILRNSANFFSLKSSYHPDWFVISNQDNLIPISDISIVPSWGMRRHIGQHINYEVGLGIGYIRTFYSNTGFGPDEEAIDINLNIRIGYSIF</sequence>
<gene>
    <name evidence="1" type="ORF">KM029_22355</name>
</gene>
<reference evidence="1 2" key="1">
    <citation type="submission" date="2021-05" db="EMBL/GenBank/DDBJ databases">
        <title>Comparative genomic studies on the polysaccharide-degrading batcterial strains of the Flammeovirga genus.</title>
        <authorList>
            <person name="Zewei F."/>
            <person name="Zheng Z."/>
            <person name="Yu L."/>
            <person name="Ruyue G."/>
            <person name="Yanhong M."/>
            <person name="Yuanyuan C."/>
            <person name="Jingyan G."/>
            <person name="Wenjun H."/>
        </authorList>
    </citation>
    <scope>NUCLEOTIDE SEQUENCE [LARGE SCALE GENOMIC DNA]</scope>
    <source>
        <strain evidence="1 2">YS10</strain>
    </source>
</reference>
<proteinExistence type="predicted"/>
<evidence type="ECO:0000313" key="1">
    <source>
        <dbReference type="EMBL" id="QWG09351.1"/>
    </source>
</evidence>